<dbReference type="SUPFAM" id="SSF54236">
    <property type="entry name" value="Ubiquitin-like"/>
    <property type="match status" value="1"/>
</dbReference>
<dbReference type="AlphaFoldDB" id="A0A813Z3Y3"/>
<proteinExistence type="predicted"/>
<dbReference type="Gene3D" id="3.10.20.90">
    <property type="entry name" value="Phosphatidylinositol 3-kinase Catalytic Subunit, Chain A, domain 1"/>
    <property type="match status" value="1"/>
</dbReference>
<reference evidence="1" key="1">
    <citation type="submission" date="2021-02" db="EMBL/GenBank/DDBJ databases">
        <authorList>
            <person name="Nowell W R."/>
        </authorList>
    </citation>
    <scope>NUCLEOTIDE SEQUENCE</scope>
</reference>
<dbReference type="EMBL" id="CAJNOH010000128">
    <property type="protein sequence ID" value="CAF0892954.1"/>
    <property type="molecule type" value="Genomic_DNA"/>
</dbReference>
<evidence type="ECO:0000313" key="4">
    <source>
        <dbReference type="Proteomes" id="UP000663870"/>
    </source>
</evidence>
<dbReference type="Proteomes" id="UP000663854">
    <property type="component" value="Unassembled WGS sequence"/>
</dbReference>
<protein>
    <recommendedName>
        <fullName evidence="5">Ubiquitin-like domain-containing protein</fullName>
    </recommendedName>
</protein>
<sequence>MTSFNNNNSIIDTTLSHYIKLQIQYGSDLYEMLLSSKDNKIRVENLLDEIEKLTKVPKCHQTIMYKGQRLDHKPQANLDDLYIFNNSKLILSGTQKQFHDKYCCPNHDHNMINTSVPKLSSSQKQNNTTTNIKEEKSNITIKSNKDIDDNSMTKTQTPLVFQKQQEINSNLTGFVPEANKSYEYYTVPYKTDPTTLLQNIPSSTSNVH</sequence>
<comment type="caution">
    <text evidence="1">The sequence shown here is derived from an EMBL/GenBank/DDBJ whole genome shotgun (WGS) entry which is preliminary data.</text>
</comment>
<name>A0A813Z3Y3_9BILA</name>
<gene>
    <name evidence="2" type="ORF">JXQ802_LOCUS22262</name>
    <name evidence="1" type="ORF">PYM288_LOCUS9118</name>
</gene>
<dbReference type="Proteomes" id="UP000663870">
    <property type="component" value="Unassembled WGS sequence"/>
</dbReference>
<evidence type="ECO:0000313" key="1">
    <source>
        <dbReference type="EMBL" id="CAF0892954.1"/>
    </source>
</evidence>
<organism evidence="1 3">
    <name type="scientific">Rotaria sordida</name>
    <dbReference type="NCBI Taxonomy" id="392033"/>
    <lineage>
        <taxon>Eukaryota</taxon>
        <taxon>Metazoa</taxon>
        <taxon>Spiralia</taxon>
        <taxon>Gnathifera</taxon>
        <taxon>Rotifera</taxon>
        <taxon>Eurotatoria</taxon>
        <taxon>Bdelloidea</taxon>
        <taxon>Philodinida</taxon>
        <taxon>Philodinidae</taxon>
        <taxon>Rotaria</taxon>
    </lineage>
</organism>
<dbReference type="EMBL" id="CAJNOL010000672">
    <property type="protein sequence ID" value="CAF1161037.1"/>
    <property type="molecule type" value="Genomic_DNA"/>
</dbReference>
<evidence type="ECO:0008006" key="5">
    <source>
        <dbReference type="Google" id="ProtNLM"/>
    </source>
</evidence>
<keyword evidence="4" id="KW-1185">Reference proteome</keyword>
<accession>A0A813Z3Y3</accession>
<dbReference type="CDD" id="cd17039">
    <property type="entry name" value="Ubl_ubiquitin_like"/>
    <property type="match status" value="1"/>
</dbReference>
<evidence type="ECO:0000313" key="3">
    <source>
        <dbReference type="Proteomes" id="UP000663854"/>
    </source>
</evidence>
<dbReference type="InterPro" id="IPR029071">
    <property type="entry name" value="Ubiquitin-like_domsf"/>
</dbReference>
<evidence type="ECO:0000313" key="2">
    <source>
        <dbReference type="EMBL" id="CAF1161037.1"/>
    </source>
</evidence>